<evidence type="ECO:0000313" key="3">
    <source>
        <dbReference type="Proteomes" id="UP000588098"/>
    </source>
</evidence>
<feature type="region of interest" description="Disordered" evidence="1">
    <location>
        <begin position="1"/>
        <end position="61"/>
    </location>
</feature>
<sequence length="61" mass="6788">MSMLDKLKGMLKGHEETAQKGIDKAGDAANRRTGGKHSGKIDSTRQRLNDQMNKRRNDPGH</sequence>
<keyword evidence="3" id="KW-1185">Reference proteome</keyword>
<evidence type="ECO:0000313" key="2">
    <source>
        <dbReference type="EMBL" id="MBB5939100.1"/>
    </source>
</evidence>
<accession>A0A7W9QF31</accession>
<feature type="compositionally biased region" description="Basic and acidic residues" evidence="1">
    <location>
        <begin position="1"/>
        <end position="30"/>
    </location>
</feature>
<organism evidence="2 3">
    <name type="scientific">Streptomyces zagrosensis</name>
    <dbReference type="NCBI Taxonomy" id="1042984"/>
    <lineage>
        <taxon>Bacteria</taxon>
        <taxon>Bacillati</taxon>
        <taxon>Actinomycetota</taxon>
        <taxon>Actinomycetes</taxon>
        <taxon>Kitasatosporales</taxon>
        <taxon>Streptomycetaceae</taxon>
        <taxon>Streptomyces</taxon>
    </lineage>
</organism>
<proteinExistence type="predicted"/>
<dbReference type="AlphaFoldDB" id="A0A7W9QF31"/>
<protein>
    <recommendedName>
        <fullName evidence="4">Antitoxin</fullName>
    </recommendedName>
</protein>
<feature type="compositionally biased region" description="Basic and acidic residues" evidence="1">
    <location>
        <begin position="39"/>
        <end position="61"/>
    </location>
</feature>
<gene>
    <name evidence="2" type="ORF">FHS42_006192</name>
</gene>
<dbReference type="InterPro" id="IPR028037">
    <property type="entry name" value="Antitoxin_Rv0909/MT0933"/>
</dbReference>
<dbReference type="Proteomes" id="UP000588098">
    <property type="component" value="Unassembled WGS sequence"/>
</dbReference>
<reference evidence="2 3" key="1">
    <citation type="submission" date="2020-08" db="EMBL/GenBank/DDBJ databases">
        <title>Genomic Encyclopedia of Type Strains, Phase III (KMG-III): the genomes of soil and plant-associated and newly described type strains.</title>
        <authorList>
            <person name="Whitman W."/>
        </authorList>
    </citation>
    <scope>NUCLEOTIDE SEQUENCE [LARGE SCALE GENOMIC DNA]</scope>
    <source>
        <strain evidence="2 3">CECT 8305</strain>
    </source>
</reference>
<evidence type="ECO:0008006" key="4">
    <source>
        <dbReference type="Google" id="ProtNLM"/>
    </source>
</evidence>
<name>A0A7W9QF31_9ACTN</name>
<comment type="caution">
    <text evidence="2">The sequence shown here is derived from an EMBL/GenBank/DDBJ whole genome shotgun (WGS) entry which is preliminary data.</text>
</comment>
<evidence type="ECO:0000256" key="1">
    <source>
        <dbReference type="SAM" id="MobiDB-lite"/>
    </source>
</evidence>
<dbReference type="RefSeq" id="WP_184577609.1">
    <property type="nucleotide sequence ID" value="NZ_JACHJL010000021.1"/>
</dbReference>
<dbReference type="EMBL" id="JACHJL010000021">
    <property type="protein sequence ID" value="MBB5939100.1"/>
    <property type="molecule type" value="Genomic_DNA"/>
</dbReference>
<dbReference type="Pfam" id="PF14013">
    <property type="entry name" value="MT0933_antitox"/>
    <property type="match status" value="1"/>
</dbReference>